<evidence type="ECO:0000259" key="1">
    <source>
        <dbReference type="Pfam" id="PF10908"/>
    </source>
</evidence>
<evidence type="ECO:0000313" key="2">
    <source>
        <dbReference type="EMBL" id="PSL14827.1"/>
    </source>
</evidence>
<comment type="caution">
    <text evidence="2">The sequence shown here is derived from an EMBL/GenBank/DDBJ whole genome shotgun (WGS) entry which is preliminary data.</text>
</comment>
<dbReference type="Pfam" id="PF10908">
    <property type="entry name" value="Tlde1_dom"/>
    <property type="match status" value="1"/>
</dbReference>
<dbReference type="InterPro" id="IPR021225">
    <property type="entry name" value="Tlde1_dom"/>
</dbReference>
<dbReference type="OrthoDB" id="6490254at2"/>
<organism evidence="2 3">
    <name type="scientific">Marinobacterium halophilum</name>
    <dbReference type="NCBI Taxonomy" id="267374"/>
    <lineage>
        <taxon>Bacteria</taxon>
        <taxon>Pseudomonadati</taxon>
        <taxon>Pseudomonadota</taxon>
        <taxon>Gammaproteobacteria</taxon>
        <taxon>Oceanospirillales</taxon>
        <taxon>Oceanospirillaceae</taxon>
        <taxon>Marinobacterium</taxon>
    </lineage>
</organism>
<protein>
    <submittedName>
        <fullName evidence="2">Uncharacterized protein DUF2778</fullName>
    </submittedName>
</protein>
<name>A0A2P8EZE1_9GAMM</name>
<reference evidence="2 3" key="1">
    <citation type="submission" date="2018-03" db="EMBL/GenBank/DDBJ databases">
        <title>Genomic Encyclopedia of Archaeal and Bacterial Type Strains, Phase II (KMG-II): from individual species to whole genera.</title>
        <authorList>
            <person name="Goeker M."/>
        </authorList>
    </citation>
    <scope>NUCLEOTIDE SEQUENCE [LARGE SCALE GENOMIC DNA]</scope>
    <source>
        <strain evidence="2 3">DSM 17586</strain>
    </source>
</reference>
<keyword evidence="3" id="KW-1185">Reference proteome</keyword>
<gene>
    <name evidence="2" type="ORF">CLV44_1063</name>
</gene>
<accession>A0A2P8EZE1</accession>
<feature type="domain" description="Tlde1" evidence="1">
    <location>
        <begin position="23"/>
        <end position="140"/>
    </location>
</feature>
<dbReference type="EMBL" id="PYGI01000006">
    <property type="protein sequence ID" value="PSL14827.1"/>
    <property type="molecule type" value="Genomic_DNA"/>
</dbReference>
<dbReference type="RefSeq" id="WP_106591054.1">
    <property type="nucleotide sequence ID" value="NZ_PYGI01000006.1"/>
</dbReference>
<sequence>MIDYSFHLNNKSMSSFKMGGASFPAFSGMNQHMNRAKSHCISNEGPIPKGTYYIIDRQSGGFLGPLRDWLSDKDEWFALYAIDSNIDDETLCDQVKRGQFRLHPKVPLGISKGCITIDSWSDFQVIRSLLKSANTQKIPNTDI</sequence>
<dbReference type="Proteomes" id="UP000242133">
    <property type="component" value="Unassembled WGS sequence"/>
</dbReference>
<evidence type="ECO:0000313" key="3">
    <source>
        <dbReference type="Proteomes" id="UP000242133"/>
    </source>
</evidence>
<dbReference type="AlphaFoldDB" id="A0A2P8EZE1"/>
<proteinExistence type="predicted"/>